<comment type="catalytic activity">
    <reaction evidence="8">
        <text>D-arabinose 5-phosphate + phosphoenolpyruvate + H2O = 3-deoxy-alpha-D-manno-2-octulosonate-8-phosphate + phosphate</text>
        <dbReference type="Rhea" id="RHEA:14053"/>
        <dbReference type="ChEBI" id="CHEBI:15377"/>
        <dbReference type="ChEBI" id="CHEBI:43474"/>
        <dbReference type="ChEBI" id="CHEBI:57693"/>
        <dbReference type="ChEBI" id="CHEBI:58702"/>
        <dbReference type="ChEBI" id="CHEBI:85985"/>
        <dbReference type="EC" id="2.5.1.55"/>
    </reaction>
</comment>
<keyword evidence="10" id="KW-1185">Reference proteome</keyword>
<gene>
    <name evidence="9" type="primary">kdsA</name>
    <name evidence="9" type="ORF">N508_000637</name>
</gene>
<evidence type="ECO:0000256" key="2">
    <source>
        <dbReference type="ARBA" id="ARBA00004756"/>
    </source>
</evidence>
<evidence type="ECO:0000256" key="1">
    <source>
        <dbReference type="ARBA" id="ARBA00004496"/>
    </source>
</evidence>
<evidence type="ECO:0000256" key="4">
    <source>
        <dbReference type="ARBA" id="ARBA00010499"/>
    </source>
</evidence>
<accession>V2Q487</accession>
<evidence type="ECO:0000313" key="10">
    <source>
        <dbReference type="Proteomes" id="UP000017429"/>
    </source>
</evidence>
<evidence type="ECO:0000256" key="5">
    <source>
        <dbReference type="ARBA" id="ARBA00012693"/>
    </source>
</evidence>
<dbReference type="OrthoDB" id="9780456at2"/>
<dbReference type="EC" id="2.5.1.55" evidence="5"/>
<evidence type="ECO:0000256" key="8">
    <source>
        <dbReference type="ARBA" id="ARBA00049112"/>
    </source>
</evidence>
<dbReference type="SUPFAM" id="SSF51569">
    <property type="entry name" value="Aldolase"/>
    <property type="match status" value="1"/>
</dbReference>
<dbReference type="Pfam" id="PF00793">
    <property type="entry name" value="DAHP_synth_1"/>
    <property type="match status" value="1"/>
</dbReference>
<proteinExistence type="inferred from homology"/>
<evidence type="ECO:0000256" key="3">
    <source>
        <dbReference type="ARBA" id="ARBA00004845"/>
    </source>
</evidence>
<reference evidence="9" key="3">
    <citation type="submission" date="2022-06" db="EMBL/GenBank/DDBJ databases">
        <title>Resources to Facilitate Use of the Altered Schaedler Flora (ASF) Mouse Model to Study Microbiome Function.</title>
        <authorList>
            <person name="Proctor A."/>
            <person name="Parvinroo S."/>
            <person name="Richie T."/>
            <person name="Jia X."/>
            <person name="Lee S.T.M."/>
            <person name="Karp P.D."/>
            <person name="Paley S."/>
            <person name="Kostic A.D."/>
            <person name="Pierre J.F."/>
            <person name="Wannemuehler M.J."/>
            <person name="Phillips G.J."/>
        </authorList>
    </citation>
    <scope>NUCLEOTIDE SEQUENCE</scope>
    <source>
        <strain evidence="9">ASF457</strain>
    </source>
</reference>
<sequence>MTLYETLKNNLFIMAGPCVIESKDICFEIAERAKAVAEQYGFTYIFKASFDKANRTAASSFRGTGLENGLEILKAVKDKFNVPIVTDIHESCQAEPAGKVCDIIQIPAFLCRQTDLLTAAAKTKKIVNIKKAQFLSGLDMKYPLEKVYSADNNQVMLTERGTMFGYGNLVVDFRSLIDMQQFNVPVIMDLTHSTQKPGALDGKSGGNPEYAPYLAAAASACGIRGFFAETHPEPAKALSDGANMVSLNDFPKLLENIKKHSI</sequence>
<dbReference type="InterPro" id="IPR006269">
    <property type="entry name" value="KDO8P_synthase"/>
</dbReference>
<reference evidence="9" key="2">
    <citation type="submission" date="2022-05" db="EMBL/GenBank/DDBJ databases">
        <authorList>
            <person name="Proctor A.L."/>
            <person name="Phillips G.J."/>
            <person name="Wannemuehler M.J."/>
        </authorList>
    </citation>
    <scope>NUCLEOTIDE SEQUENCE</scope>
    <source>
        <strain evidence="9">ASF457</strain>
    </source>
</reference>
<dbReference type="eggNOG" id="COG2877">
    <property type="taxonomic scope" value="Bacteria"/>
</dbReference>
<comment type="similarity">
    <text evidence="4">Belongs to the KdsA family.</text>
</comment>
<comment type="pathway">
    <text evidence="2">Bacterial outer membrane biogenesis; lipopolysaccharide biosynthesis.</text>
</comment>
<dbReference type="GO" id="GO:0009103">
    <property type="term" value="P:lipopolysaccharide biosynthetic process"/>
    <property type="evidence" value="ECO:0007669"/>
    <property type="project" value="UniProtKB-UniPathway"/>
</dbReference>
<reference evidence="9" key="1">
    <citation type="journal article" date="2014" name="Genome Announc.">
        <title>Draft genome sequences of the altered schaedler flora, a defined bacterial community from gnotobiotic mice.</title>
        <authorList>
            <person name="Wannemuehler M.J."/>
            <person name="Overstreet A.M."/>
            <person name="Ward D.V."/>
            <person name="Phillips G.J."/>
        </authorList>
    </citation>
    <scope>NUCLEOTIDE SEQUENCE</scope>
    <source>
        <strain evidence="9">ASF457</strain>
    </source>
</reference>
<dbReference type="NCBIfam" id="NF003543">
    <property type="entry name" value="PRK05198.1"/>
    <property type="match status" value="1"/>
</dbReference>
<dbReference type="Proteomes" id="UP000017429">
    <property type="component" value="Chromosome"/>
</dbReference>
<comment type="pathway">
    <text evidence="3">Carbohydrate biosynthesis; 3-deoxy-D-manno-octulosonate biosynthesis; 3-deoxy-D-manno-octulosonate from D-ribulose 5-phosphate: step 2/3.</text>
</comment>
<dbReference type="KEGG" id="msch:N508_000637"/>
<evidence type="ECO:0000313" key="9">
    <source>
        <dbReference type="EMBL" id="USF23572.1"/>
    </source>
</evidence>
<evidence type="ECO:0000256" key="6">
    <source>
        <dbReference type="ARBA" id="ARBA00022490"/>
    </source>
</evidence>
<dbReference type="AlphaFoldDB" id="V2Q487"/>
<organism evidence="9 10">
    <name type="scientific">Mucispirillum schaedleri ASF457</name>
    <dbReference type="NCBI Taxonomy" id="1379858"/>
    <lineage>
        <taxon>Bacteria</taxon>
        <taxon>Pseudomonadati</taxon>
        <taxon>Deferribacterota</taxon>
        <taxon>Deferribacteres</taxon>
        <taxon>Deferribacterales</taxon>
        <taxon>Mucispirillaceae</taxon>
        <taxon>Mucispirillum</taxon>
    </lineage>
</organism>
<dbReference type="RefSeq" id="WP_023274945.1">
    <property type="nucleotide sequence ID" value="NZ_CP097562.1"/>
</dbReference>
<dbReference type="Gene3D" id="3.20.20.70">
    <property type="entry name" value="Aldolase class I"/>
    <property type="match status" value="1"/>
</dbReference>
<dbReference type="GO" id="GO:0008676">
    <property type="term" value="F:3-deoxy-8-phosphooctulonate synthase activity"/>
    <property type="evidence" value="ECO:0007669"/>
    <property type="project" value="UniProtKB-EC"/>
</dbReference>
<comment type="subcellular location">
    <subcellularLocation>
        <location evidence="1">Cytoplasm</location>
    </subcellularLocation>
</comment>
<keyword evidence="6" id="KW-0963">Cytoplasm</keyword>
<dbReference type="PANTHER" id="PTHR21057">
    <property type="entry name" value="PHOSPHO-2-DEHYDRO-3-DEOXYHEPTONATE ALDOLASE"/>
    <property type="match status" value="1"/>
</dbReference>
<dbReference type="InterPro" id="IPR006218">
    <property type="entry name" value="DAHP1/KDSA"/>
</dbReference>
<name>V2Q487_9BACT</name>
<dbReference type="InterPro" id="IPR013785">
    <property type="entry name" value="Aldolase_TIM"/>
</dbReference>
<keyword evidence="7 9" id="KW-0808">Transferase</keyword>
<evidence type="ECO:0000256" key="7">
    <source>
        <dbReference type="ARBA" id="ARBA00022679"/>
    </source>
</evidence>
<dbReference type="GO" id="GO:0005737">
    <property type="term" value="C:cytoplasm"/>
    <property type="evidence" value="ECO:0007669"/>
    <property type="project" value="UniProtKB-SubCell"/>
</dbReference>
<dbReference type="NCBIfam" id="TIGR01362">
    <property type="entry name" value="KDO8P_synth"/>
    <property type="match status" value="1"/>
</dbReference>
<protein>
    <recommendedName>
        <fullName evidence="5">3-deoxy-8-phosphooctulonate synthase</fullName>
        <ecNumber evidence="5">2.5.1.55</ecNumber>
    </recommendedName>
</protein>
<dbReference type="EMBL" id="CP097562">
    <property type="protein sequence ID" value="USF23572.1"/>
    <property type="molecule type" value="Genomic_DNA"/>
</dbReference>